<evidence type="ECO:0000313" key="7">
    <source>
        <dbReference type="Proteomes" id="UP001152523"/>
    </source>
</evidence>
<proteinExistence type="inferred from homology"/>
<gene>
    <name evidence="5" type="ORF">CEPIT_LOCUS19699</name>
    <name evidence="6" type="ORF">CEPIT_LOCUS42708</name>
</gene>
<keyword evidence="1" id="KW-0805">Transcription regulation</keyword>
<evidence type="ECO:0000313" key="6">
    <source>
        <dbReference type="EMBL" id="CAH9146074.1"/>
    </source>
</evidence>
<reference evidence="6" key="1">
    <citation type="submission" date="2022-07" db="EMBL/GenBank/DDBJ databases">
        <authorList>
            <person name="Macas J."/>
            <person name="Novak P."/>
            <person name="Neumann P."/>
        </authorList>
    </citation>
    <scope>NUCLEOTIDE SEQUENCE</scope>
</reference>
<organism evidence="6 7">
    <name type="scientific">Cuscuta epithymum</name>
    <dbReference type="NCBI Taxonomy" id="186058"/>
    <lineage>
        <taxon>Eukaryota</taxon>
        <taxon>Viridiplantae</taxon>
        <taxon>Streptophyta</taxon>
        <taxon>Embryophyta</taxon>
        <taxon>Tracheophyta</taxon>
        <taxon>Spermatophyta</taxon>
        <taxon>Magnoliopsida</taxon>
        <taxon>eudicotyledons</taxon>
        <taxon>Gunneridae</taxon>
        <taxon>Pentapetalae</taxon>
        <taxon>asterids</taxon>
        <taxon>lamiids</taxon>
        <taxon>Solanales</taxon>
        <taxon>Convolvulaceae</taxon>
        <taxon>Cuscuteae</taxon>
        <taxon>Cuscuta</taxon>
        <taxon>Cuscuta subgen. Cuscuta</taxon>
    </lineage>
</organism>
<dbReference type="EMBL" id="CAMAPF010001092">
    <property type="protein sequence ID" value="CAH9146074.1"/>
    <property type="molecule type" value="Genomic_DNA"/>
</dbReference>
<evidence type="ECO:0000313" key="5">
    <source>
        <dbReference type="EMBL" id="CAH9111931.1"/>
    </source>
</evidence>
<comment type="similarity">
    <text evidence="3">Belongs to the GRAS family.</text>
</comment>
<evidence type="ECO:0000256" key="1">
    <source>
        <dbReference type="ARBA" id="ARBA00023015"/>
    </source>
</evidence>
<dbReference type="PROSITE" id="PS50985">
    <property type="entry name" value="GRAS"/>
    <property type="match status" value="1"/>
</dbReference>
<evidence type="ECO:0000256" key="2">
    <source>
        <dbReference type="ARBA" id="ARBA00023163"/>
    </source>
</evidence>
<feature type="region of interest" description="Disordered" evidence="4">
    <location>
        <begin position="247"/>
        <end position="272"/>
    </location>
</feature>
<evidence type="ECO:0000256" key="3">
    <source>
        <dbReference type="PROSITE-ProRule" id="PRU01191"/>
    </source>
</evidence>
<dbReference type="InterPro" id="IPR005202">
    <property type="entry name" value="TF_GRAS"/>
</dbReference>
<evidence type="ECO:0000256" key="4">
    <source>
        <dbReference type="SAM" id="MobiDB-lite"/>
    </source>
</evidence>
<protein>
    <submittedName>
        <fullName evidence="6">Uncharacterized protein</fullName>
    </submittedName>
</protein>
<dbReference type="AlphaFoldDB" id="A0AAV0GDT4"/>
<dbReference type="EMBL" id="CAMAPF010000189">
    <property type="protein sequence ID" value="CAH9111931.1"/>
    <property type="molecule type" value="Genomic_DNA"/>
</dbReference>
<accession>A0AAV0GDT4</accession>
<keyword evidence="2" id="KW-0804">Transcription</keyword>
<sequence>MDHQLRKLLQTNINRLGLEREMVSSTAEQSLDSSNMHSLGPALDSDPELEYIFQILLEEENIDGNMFFDPIALRATEKSFMEALHGYSSSPFHSNDVDPIEPVASDWSYNIDPIKSQSSIACDLPNLTIQPSLSNTNSGGLNGDLCSLDSLNMVPNISSNDYIESILKSQRGVEQADKYQSLPEIRDVVSNIEKDQLAHLFRGKKHYHSDDSGLEEERRMKHSAIYKEEVELSEVFDKVLLCADDDDDSPARVGRTQQKGRTRRKSHSRKRSDSCESVDLEALLTSCAQSVADADYSAAQDKLKKIRQHASPVGNAMQRLTNYFVDGLAARLDGTGTQLCATISESPNESIITEMLKSKLSPLPFMRVSYFFRNKTIYELASEAESLHVIDFGILHGIQWPTLIRDLSERPGGPPKLRITGIELPQPGFRPSQMVEQTGCRLGKYSERFGVPFEYNSITSKNWETLKIDDFKLANVGEVVVVNSAGRLESLSDETLVVGDGLCPRDAVLNLIREINPDAFVQSIRNEATNSPFFLTRFRETLLHYSAAFDMFDATLPSHSQERLTFEKEFVGRDIMNIIACEGKERSHKCETYKQWHSRKIRAGLKPVPINPKVLKDYRIKARAGYHKDFLFTEDGHWILLGWKGRIIGGSSCWVSARRT</sequence>
<comment type="caution">
    <text evidence="3">Lacks conserved residue(s) required for the propagation of feature annotation.</text>
</comment>
<comment type="caution">
    <text evidence="6">The sequence shown here is derived from an EMBL/GenBank/DDBJ whole genome shotgun (WGS) entry which is preliminary data.</text>
</comment>
<dbReference type="Proteomes" id="UP001152523">
    <property type="component" value="Unassembled WGS sequence"/>
</dbReference>
<name>A0AAV0GDT4_9ASTE</name>
<keyword evidence="7" id="KW-1185">Reference proteome</keyword>
<feature type="compositionally biased region" description="Basic residues" evidence="4">
    <location>
        <begin position="258"/>
        <end position="270"/>
    </location>
</feature>
<dbReference type="Pfam" id="PF03514">
    <property type="entry name" value="GRAS"/>
    <property type="match status" value="1"/>
</dbReference>
<feature type="region of interest" description="SAW" evidence="3">
    <location>
        <begin position="580"/>
        <end position="655"/>
    </location>
</feature>
<dbReference type="PANTHER" id="PTHR31636">
    <property type="entry name" value="OSJNBA0084A10.13 PROTEIN-RELATED"/>
    <property type="match status" value="1"/>
</dbReference>
<feature type="short sequence motif" description="VHIID" evidence="3">
    <location>
        <begin position="387"/>
        <end position="391"/>
    </location>
</feature>